<gene>
    <name evidence="11" type="ORF">IHE50_00375</name>
</gene>
<evidence type="ECO:0000256" key="1">
    <source>
        <dbReference type="ARBA" id="ARBA00004141"/>
    </source>
</evidence>
<feature type="domain" description="GtrA/DPMS transmembrane" evidence="10">
    <location>
        <begin position="226"/>
        <end position="335"/>
    </location>
</feature>
<evidence type="ECO:0000256" key="4">
    <source>
        <dbReference type="ARBA" id="ARBA00022679"/>
    </source>
</evidence>
<dbReference type="InterPro" id="IPR007267">
    <property type="entry name" value="GtrA_DPMS_TM"/>
</dbReference>
<dbReference type="EMBL" id="JADFAQ010000011">
    <property type="protein sequence ID" value="MBE5727862.1"/>
    <property type="molecule type" value="Genomic_DNA"/>
</dbReference>
<evidence type="ECO:0000256" key="3">
    <source>
        <dbReference type="ARBA" id="ARBA00022676"/>
    </source>
</evidence>
<feature type="transmembrane region" description="Helical" evidence="8">
    <location>
        <begin position="280"/>
        <end position="302"/>
    </location>
</feature>
<comment type="similarity">
    <text evidence="2">Belongs to the glycosyltransferase 2 family.</text>
</comment>
<evidence type="ECO:0000256" key="7">
    <source>
        <dbReference type="ARBA" id="ARBA00023136"/>
    </source>
</evidence>
<dbReference type="GO" id="GO:0006488">
    <property type="term" value="P:dolichol-linked oligosaccharide biosynthetic process"/>
    <property type="evidence" value="ECO:0007669"/>
    <property type="project" value="TreeGrafter"/>
</dbReference>
<comment type="caution">
    <text evidence="11">The sequence shown here is derived from an EMBL/GenBank/DDBJ whole genome shotgun (WGS) entry which is preliminary data.</text>
</comment>
<dbReference type="Proteomes" id="UP000763484">
    <property type="component" value="Unassembled WGS sequence"/>
</dbReference>
<dbReference type="GO" id="GO:0000271">
    <property type="term" value="P:polysaccharide biosynthetic process"/>
    <property type="evidence" value="ECO:0007669"/>
    <property type="project" value="InterPro"/>
</dbReference>
<proteinExistence type="inferred from homology"/>
<evidence type="ECO:0000313" key="12">
    <source>
        <dbReference type="Proteomes" id="UP000763484"/>
    </source>
</evidence>
<feature type="transmembrane region" description="Helical" evidence="8">
    <location>
        <begin position="223"/>
        <end position="244"/>
    </location>
</feature>
<protein>
    <submittedName>
        <fullName evidence="11">Glycosyltransferase</fullName>
    </submittedName>
</protein>
<dbReference type="PANTHER" id="PTHR43398">
    <property type="entry name" value="DOLICHOL-PHOSPHATE MANNOSYLTRANSFERASE SUBUNIT 1"/>
    <property type="match status" value="1"/>
</dbReference>
<comment type="subcellular location">
    <subcellularLocation>
        <location evidence="1">Membrane</location>
        <topology evidence="1">Multi-pass membrane protein</topology>
    </subcellularLocation>
</comment>
<evidence type="ECO:0000256" key="6">
    <source>
        <dbReference type="ARBA" id="ARBA00022989"/>
    </source>
</evidence>
<organism evidence="11 12">
    <name type="scientific">Candidatus Acidifodinimicrobium mancum</name>
    <dbReference type="NCBI Taxonomy" id="2898728"/>
    <lineage>
        <taxon>Archaea</taxon>
        <taxon>Candidatus Parvarchaeota</taxon>
        <taxon>Candidatus Acidifodinimicrobiaceae</taxon>
        <taxon>Candidatus Acidifodinimicrobium</taxon>
    </lineage>
</organism>
<evidence type="ECO:0000256" key="5">
    <source>
        <dbReference type="ARBA" id="ARBA00022692"/>
    </source>
</evidence>
<dbReference type="InterPro" id="IPR001173">
    <property type="entry name" value="Glyco_trans_2-like"/>
</dbReference>
<evidence type="ECO:0000256" key="8">
    <source>
        <dbReference type="SAM" id="Phobius"/>
    </source>
</evidence>
<feature type="transmembrane region" description="Helical" evidence="8">
    <location>
        <begin position="250"/>
        <end position="268"/>
    </location>
</feature>
<evidence type="ECO:0000313" key="11">
    <source>
        <dbReference type="EMBL" id="MBE5727862.1"/>
    </source>
</evidence>
<dbReference type="SUPFAM" id="SSF53448">
    <property type="entry name" value="Nucleotide-diphospho-sugar transferases"/>
    <property type="match status" value="1"/>
</dbReference>
<dbReference type="GO" id="GO:0016020">
    <property type="term" value="C:membrane"/>
    <property type="evidence" value="ECO:0007669"/>
    <property type="project" value="UniProtKB-SubCell"/>
</dbReference>
<keyword evidence="3" id="KW-0328">Glycosyltransferase</keyword>
<accession>A0A8T3UPQ3</accession>
<evidence type="ECO:0000256" key="2">
    <source>
        <dbReference type="ARBA" id="ARBA00006739"/>
    </source>
</evidence>
<dbReference type="InterPro" id="IPR029044">
    <property type="entry name" value="Nucleotide-diphossugar_trans"/>
</dbReference>
<dbReference type="GO" id="GO:0035269">
    <property type="term" value="P:protein O-linked glycosylation via mannose"/>
    <property type="evidence" value="ECO:0007669"/>
    <property type="project" value="TreeGrafter"/>
</dbReference>
<keyword evidence="4" id="KW-0808">Transferase</keyword>
<feature type="domain" description="Glycosyltransferase 2-like" evidence="9">
    <location>
        <begin position="12"/>
        <end position="112"/>
    </location>
</feature>
<keyword evidence="5 8" id="KW-0812">Transmembrane</keyword>
<evidence type="ECO:0000259" key="10">
    <source>
        <dbReference type="Pfam" id="PF04138"/>
    </source>
</evidence>
<keyword evidence="7 8" id="KW-0472">Membrane</keyword>
<feature type="transmembrane region" description="Helical" evidence="8">
    <location>
        <begin position="308"/>
        <end position="329"/>
    </location>
</feature>
<dbReference type="InterPro" id="IPR039528">
    <property type="entry name" value="DPM1-like"/>
</dbReference>
<dbReference type="PANTHER" id="PTHR43398:SF1">
    <property type="entry name" value="DOLICHOL-PHOSPHATE MANNOSYLTRANSFERASE SUBUNIT 1"/>
    <property type="match status" value="1"/>
</dbReference>
<dbReference type="Pfam" id="PF04138">
    <property type="entry name" value="GtrA_DPMS_TM"/>
    <property type="match status" value="1"/>
</dbReference>
<sequence length="339" mass="38803">MAEKSKASNEYVVIPTFKEAGNLRVLLPLLRNYKVVIVDDSSNDGTVDICKRFRNVKLIVREDKRGLATAVADGVRSIKDKNAKVVVTDADFEHDYSEIPDFFKLLDKYDFVEGVKVGSRITGRGLVSESAKYLLRMMVPQTNWLEDPMSGFFAFRLNKVNLDGIKPIGYKIMLEIFMNLKKGSRKTHLKYRYGRRREGKSKLGLKVMLEFLVQIARLNQMRFLVFIVIGVAGIFINEGLLYLFYQITNLFLALVLAIVISTVINFLLNHYITFKARANVFNALIKFSVVTAAGGLINLFIAFYLSYIVMYLIANFIGICIAFVFKYFFSENFIWKTEN</sequence>
<dbReference type="GO" id="GO:0004582">
    <property type="term" value="F:dolichyl-phosphate beta-D-mannosyltransferase activity"/>
    <property type="evidence" value="ECO:0007669"/>
    <property type="project" value="InterPro"/>
</dbReference>
<evidence type="ECO:0000259" key="9">
    <source>
        <dbReference type="Pfam" id="PF00535"/>
    </source>
</evidence>
<dbReference type="Pfam" id="PF00535">
    <property type="entry name" value="Glycos_transf_2"/>
    <property type="match status" value="1"/>
</dbReference>
<name>A0A8T3UPQ3_9ARCH</name>
<dbReference type="Gene3D" id="3.90.550.10">
    <property type="entry name" value="Spore Coat Polysaccharide Biosynthesis Protein SpsA, Chain A"/>
    <property type="match status" value="1"/>
</dbReference>
<keyword evidence="6 8" id="KW-1133">Transmembrane helix</keyword>
<dbReference type="GO" id="GO:0006506">
    <property type="term" value="P:GPI anchor biosynthetic process"/>
    <property type="evidence" value="ECO:0007669"/>
    <property type="project" value="TreeGrafter"/>
</dbReference>
<dbReference type="AlphaFoldDB" id="A0A8T3UPQ3"/>
<reference evidence="11 12" key="1">
    <citation type="submission" date="2020-09" db="EMBL/GenBank/DDBJ databases">
        <title>Genomic characterization of a novel Parvarchaeota family in acid mine drainage sediments.</title>
        <authorList>
            <person name="Luo Z.-H."/>
        </authorList>
    </citation>
    <scope>NUCLEOTIDE SEQUENCE [LARGE SCALE GENOMIC DNA]</scope>
    <source>
        <strain evidence="11">TL1-5_bins.178</strain>
    </source>
</reference>